<accession>M5G5V2</accession>
<dbReference type="Proteomes" id="UP000030653">
    <property type="component" value="Unassembled WGS sequence"/>
</dbReference>
<dbReference type="GeneID" id="63686842"/>
<feature type="region of interest" description="Disordered" evidence="1">
    <location>
        <begin position="1"/>
        <end position="30"/>
    </location>
</feature>
<sequence>MRIVANITASRARASPLQSTVHKPAASRASRTKLELVLPSVAAWQPGWRQKMERQKQLYIDIPMEEDTPSEQNSRDDDTESPLGSDEGEDVWDSGLTLVDEGQAHDEQTEQERNEALIDSLKTPFEALSVEMKNNMMSSLAPAIDMIRDTNKEISLKDEARKMSMQSFEGAANALQTDAEERAMALKHVMLDSQTRLKKLLKELQAQYSARAQLRTDSAQSLDRSCKDMLSHLQALAENYDDEAIKFEAKGKKMVSKSKNAASAWQRLMAMDQ</sequence>
<gene>
    <name evidence="2" type="ORF">DACRYDRAFT_20065</name>
</gene>
<organism evidence="2 3">
    <name type="scientific">Dacryopinax primogenitus (strain DJM 731)</name>
    <name type="common">Brown rot fungus</name>
    <dbReference type="NCBI Taxonomy" id="1858805"/>
    <lineage>
        <taxon>Eukaryota</taxon>
        <taxon>Fungi</taxon>
        <taxon>Dikarya</taxon>
        <taxon>Basidiomycota</taxon>
        <taxon>Agaricomycotina</taxon>
        <taxon>Dacrymycetes</taxon>
        <taxon>Dacrymycetales</taxon>
        <taxon>Dacrymycetaceae</taxon>
        <taxon>Dacryopinax</taxon>
    </lineage>
</organism>
<dbReference type="AlphaFoldDB" id="M5G5V2"/>
<evidence type="ECO:0000256" key="1">
    <source>
        <dbReference type="SAM" id="MobiDB-lite"/>
    </source>
</evidence>
<proteinExistence type="predicted"/>
<dbReference type="RefSeq" id="XP_040632530.1">
    <property type="nucleotide sequence ID" value="XM_040771780.1"/>
</dbReference>
<reference evidence="2 3" key="1">
    <citation type="journal article" date="2012" name="Science">
        <title>The Paleozoic origin of enzymatic lignin decomposition reconstructed from 31 fungal genomes.</title>
        <authorList>
            <person name="Floudas D."/>
            <person name="Binder M."/>
            <person name="Riley R."/>
            <person name="Barry K."/>
            <person name="Blanchette R.A."/>
            <person name="Henrissat B."/>
            <person name="Martinez A.T."/>
            <person name="Otillar R."/>
            <person name="Spatafora J.W."/>
            <person name="Yadav J.S."/>
            <person name="Aerts A."/>
            <person name="Benoit I."/>
            <person name="Boyd A."/>
            <person name="Carlson A."/>
            <person name="Copeland A."/>
            <person name="Coutinho P.M."/>
            <person name="de Vries R.P."/>
            <person name="Ferreira P."/>
            <person name="Findley K."/>
            <person name="Foster B."/>
            <person name="Gaskell J."/>
            <person name="Glotzer D."/>
            <person name="Gorecki P."/>
            <person name="Heitman J."/>
            <person name="Hesse C."/>
            <person name="Hori C."/>
            <person name="Igarashi K."/>
            <person name="Jurgens J.A."/>
            <person name="Kallen N."/>
            <person name="Kersten P."/>
            <person name="Kohler A."/>
            <person name="Kuees U."/>
            <person name="Kumar T.K.A."/>
            <person name="Kuo A."/>
            <person name="LaButti K."/>
            <person name="Larrondo L.F."/>
            <person name="Lindquist E."/>
            <person name="Ling A."/>
            <person name="Lombard V."/>
            <person name="Lucas S."/>
            <person name="Lundell T."/>
            <person name="Martin R."/>
            <person name="McLaughlin D.J."/>
            <person name="Morgenstern I."/>
            <person name="Morin E."/>
            <person name="Murat C."/>
            <person name="Nagy L.G."/>
            <person name="Nolan M."/>
            <person name="Ohm R.A."/>
            <person name="Patyshakuliyeva A."/>
            <person name="Rokas A."/>
            <person name="Ruiz-Duenas F.J."/>
            <person name="Sabat G."/>
            <person name="Salamov A."/>
            <person name="Samejima M."/>
            <person name="Schmutz J."/>
            <person name="Slot J.C."/>
            <person name="St John F."/>
            <person name="Stenlid J."/>
            <person name="Sun H."/>
            <person name="Sun S."/>
            <person name="Syed K."/>
            <person name="Tsang A."/>
            <person name="Wiebenga A."/>
            <person name="Young D."/>
            <person name="Pisabarro A."/>
            <person name="Eastwood D.C."/>
            <person name="Martin F."/>
            <person name="Cullen D."/>
            <person name="Grigoriev I.V."/>
            <person name="Hibbett D.S."/>
        </authorList>
    </citation>
    <scope>NUCLEOTIDE SEQUENCE [LARGE SCALE GENOMIC DNA]</scope>
    <source>
        <strain evidence="2 3">DJM-731 SS1</strain>
    </source>
</reference>
<feature type="region of interest" description="Disordered" evidence="1">
    <location>
        <begin position="64"/>
        <end position="92"/>
    </location>
</feature>
<evidence type="ECO:0000313" key="2">
    <source>
        <dbReference type="EMBL" id="EJU05636.1"/>
    </source>
</evidence>
<protein>
    <submittedName>
        <fullName evidence="2">Uncharacterized protein</fullName>
    </submittedName>
</protein>
<name>M5G5V2_DACPD</name>
<keyword evidence="3" id="KW-1185">Reference proteome</keyword>
<dbReference type="OrthoDB" id="3364788at2759"/>
<dbReference type="HOGENOM" id="CLU_1019500_0_0_1"/>
<evidence type="ECO:0000313" key="3">
    <source>
        <dbReference type="Proteomes" id="UP000030653"/>
    </source>
</evidence>
<dbReference type="EMBL" id="JH795856">
    <property type="protein sequence ID" value="EJU05636.1"/>
    <property type="molecule type" value="Genomic_DNA"/>
</dbReference>